<sequence length="196" mass="22663">MEPVIYLRNGILSRKDTARKLDQKTVYKVDDEFGTDIFAVSAGGACDDCESDLERNWLSSKNVWFHPNSWFCSKHLYGVDVSSQHSDWKSLWKIHAPPKAKHLLWRICKGCLSTRIQLQESNEDDWHILFDCIDNIHARQAAGLDHVIMLGYSSSAVFLSVWNDSKEQGRSLRIKARLLWEEWNSVHQMQCDNQPA</sequence>
<evidence type="ECO:0000313" key="1">
    <source>
        <dbReference type="EMBL" id="PNX75482.1"/>
    </source>
</evidence>
<evidence type="ECO:0008006" key="3">
    <source>
        <dbReference type="Google" id="ProtNLM"/>
    </source>
</evidence>
<organism evidence="1 2">
    <name type="scientific">Trifolium pratense</name>
    <name type="common">Red clover</name>
    <dbReference type="NCBI Taxonomy" id="57577"/>
    <lineage>
        <taxon>Eukaryota</taxon>
        <taxon>Viridiplantae</taxon>
        <taxon>Streptophyta</taxon>
        <taxon>Embryophyta</taxon>
        <taxon>Tracheophyta</taxon>
        <taxon>Spermatophyta</taxon>
        <taxon>Magnoliopsida</taxon>
        <taxon>eudicotyledons</taxon>
        <taxon>Gunneridae</taxon>
        <taxon>Pentapetalae</taxon>
        <taxon>rosids</taxon>
        <taxon>fabids</taxon>
        <taxon>Fabales</taxon>
        <taxon>Fabaceae</taxon>
        <taxon>Papilionoideae</taxon>
        <taxon>50 kb inversion clade</taxon>
        <taxon>NPAAA clade</taxon>
        <taxon>Hologalegina</taxon>
        <taxon>IRL clade</taxon>
        <taxon>Trifolieae</taxon>
        <taxon>Trifolium</taxon>
    </lineage>
</organism>
<protein>
    <recommendedName>
        <fullName evidence="3">Reverse transcriptase zinc-binding domain-containing protein</fullName>
    </recommendedName>
</protein>
<dbReference type="Proteomes" id="UP000236291">
    <property type="component" value="Unassembled WGS sequence"/>
</dbReference>
<evidence type="ECO:0000313" key="2">
    <source>
        <dbReference type="Proteomes" id="UP000236291"/>
    </source>
</evidence>
<dbReference type="EMBL" id="ASHM01029116">
    <property type="protein sequence ID" value="PNX75482.1"/>
    <property type="molecule type" value="Genomic_DNA"/>
</dbReference>
<name>A0A2K3LAB8_TRIPR</name>
<dbReference type="AlphaFoldDB" id="A0A2K3LAB8"/>
<comment type="caution">
    <text evidence="1">The sequence shown here is derived from an EMBL/GenBank/DDBJ whole genome shotgun (WGS) entry which is preliminary data.</text>
</comment>
<reference evidence="1 2" key="2">
    <citation type="journal article" date="2017" name="Front. Plant Sci.">
        <title>Gene Classification and Mining of Molecular Markers Useful in Red Clover (Trifolium pratense) Breeding.</title>
        <authorList>
            <person name="Istvanek J."/>
            <person name="Dluhosova J."/>
            <person name="Dluhos P."/>
            <person name="Patkova L."/>
            <person name="Nedelnik J."/>
            <person name="Repkova J."/>
        </authorList>
    </citation>
    <scope>NUCLEOTIDE SEQUENCE [LARGE SCALE GENOMIC DNA]</scope>
    <source>
        <strain evidence="2">cv. Tatra</strain>
        <tissue evidence="1">Young leaves</tissue>
    </source>
</reference>
<reference evidence="1 2" key="1">
    <citation type="journal article" date="2014" name="Am. J. Bot.">
        <title>Genome assembly and annotation for red clover (Trifolium pratense; Fabaceae).</title>
        <authorList>
            <person name="Istvanek J."/>
            <person name="Jaros M."/>
            <person name="Krenek A."/>
            <person name="Repkova J."/>
        </authorList>
    </citation>
    <scope>NUCLEOTIDE SEQUENCE [LARGE SCALE GENOMIC DNA]</scope>
    <source>
        <strain evidence="2">cv. Tatra</strain>
        <tissue evidence="1">Young leaves</tissue>
    </source>
</reference>
<proteinExistence type="predicted"/>
<accession>A0A2K3LAB8</accession>
<gene>
    <name evidence="1" type="ORF">L195_g031419</name>
</gene>